<gene>
    <name evidence="2" type="ORF">HJG44_17150</name>
</gene>
<protein>
    <recommendedName>
        <fullName evidence="1">Antitoxin FitA-like ribbon-helix-helix domain-containing protein</fullName>
    </recommendedName>
</protein>
<dbReference type="AlphaFoldDB" id="A0A849ICZ3"/>
<evidence type="ECO:0000313" key="2">
    <source>
        <dbReference type="EMBL" id="NNM74105.1"/>
    </source>
</evidence>
<dbReference type="EMBL" id="JABEPP010000004">
    <property type="protein sequence ID" value="NNM74105.1"/>
    <property type="molecule type" value="Genomic_DNA"/>
</dbReference>
<dbReference type="InterPro" id="IPR010985">
    <property type="entry name" value="Ribbon_hlx_hlx"/>
</dbReference>
<dbReference type="Pfam" id="PF22513">
    <property type="entry name" value="FitA-like_RHH"/>
    <property type="match status" value="1"/>
</dbReference>
<comment type="caution">
    <text evidence="2">The sequence shown here is derived from an EMBL/GenBank/DDBJ whole genome shotgun (WGS) entry which is preliminary data.</text>
</comment>
<organism evidence="2 3">
    <name type="scientific">Enterovirga aerilata</name>
    <dbReference type="NCBI Taxonomy" id="2730920"/>
    <lineage>
        <taxon>Bacteria</taxon>
        <taxon>Pseudomonadati</taxon>
        <taxon>Pseudomonadota</taxon>
        <taxon>Alphaproteobacteria</taxon>
        <taxon>Hyphomicrobiales</taxon>
        <taxon>Methylobacteriaceae</taxon>
        <taxon>Enterovirga</taxon>
    </lineage>
</organism>
<keyword evidence="3" id="KW-1185">Reference proteome</keyword>
<accession>A0A849ICZ3</accession>
<dbReference type="RefSeq" id="WP_171219529.1">
    <property type="nucleotide sequence ID" value="NZ_JABEPP010000004.1"/>
</dbReference>
<evidence type="ECO:0000259" key="1">
    <source>
        <dbReference type="Pfam" id="PF22513"/>
    </source>
</evidence>
<sequence>MAQVLIRNLDEGTVESYRQKAKLKGISLEQELRNVLDANRPLTPAERGALTRSFHAEFSDVQPSLTVDEIREGLE</sequence>
<reference evidence="2 3" key="1">
    <citation type="submission" date="2020-04" db="EMBL/GenBank/DDBJ databases">
        <title>Enterovirga sp. isolate from soil.</title>
        <authorList>
            <person name="Chea S."/>
            <person name="Kim D.-U."/>
        </authorList>
    </citation>
    <scope>NUCLEOTIDE SEQUENCE [LARGE SCALE GENOMIC DNA]</scope>
    <source>
        <strain evidence="2 3">DB1703</strain>
    </source>
</reference>
<dbReference type="SUPFAM" id="SSF47598">
    <property type="entry name" value="Ribbon-helix-helix"/>
    <property type="match status" value="1"/>
</dbReference>
<proteinExistence type="predicted"/>
<dbReference type="Proteomes" id="UP000564885">
    <property type="component" value="Unassembled WGS sequence"/>
</dbReference>
<evidence type="ECO:0000313" key="3">
    <source>
        <dbReference type="Proteomes" id="UP000564885"/>
    </source>
</evidence>
<dbReference type="InterPro" id="IPR053853">
    <property type="entry name" value="FitA-like_RHH"/>
</dbReference>
<feature type="domain" description="Antitoxin FitA-like ribbon-helix-helix" evidence="1">
    <location>
        <begin position="2"/>
        <end position="38"/>
    </location>
</feature>
<dbReference type="GO" id="GO:0006355">
    <property type="term" value="P:regulation of DNA-templated transcription"/>
    <property type="evidence" value="ECO:0007669"/>
    <property type="project" value="InterPro"/>
</dbReference>
<name>A0A849ICZ3_9HYPH</name>